<dbReference type="Pfam" id="PF12706">
    <property type="entry name" value="Lactamase_B_2"/>
    <property type="match status" value="1"/>
</dbReference>
<dbReference type="SUPFAM" id="SSF56281">
    <property type="entry name" value="Metallo-hydrolase/oxidoreductase"/>
    <property type="match status" value="1"/>
</dbReference>
<dbReference type="GO" id="GO:0008270">
    <property type="term" value="F:zinc ion binding"/>
    <property type="evidence" value="ECO:0007669"/>
    <property type="project" value="InterPro"/>
</dbReference>
<dbReference type="InterPro" id="IPR001279">
    <property type="entry name" value="Metallo-B-lactamas"/>
</dbReference>
<dbReference type="Gene3D" id="3.60.15.10">
    <property type="entry name" value="Ribonuclease Z/Hydroxyacylglutathione hydrolase-like"/>
    <property type="match status" value="1"/>
</dbReference>
<keyword evidence="3" id="KW-1185">Reference proteome</keyword>
<feature type="domain" description="Metallo-beta-lactamase" evidence="1">
    <location>
        <begin position="115"/>
        <end position="311"/>
    </location>
</feature>
<accession>A0A4R5DZL8</accession>
<dbReference type="PANTHER" id="PTHR15032">
    <property type="entry name" value="N-ACYL-PHOSPHATIDYLETHANOLAMINE-HYDROLYZING PHOSPHOLIPASE D"/>
    <property type="match status" value="1"/>
</dbReference>
<dbReference type="PANTHER" id="PTHR15032:SF4">
    <property type="entry name" value="N-ACYL-PHOSPHATIDYLETHANOLAMINE-HYDROLYZING PHOSPHOLIPASE D"/>
    <property type="match status" value="1"/>
</dbReference>
<proteinExistence type="predicted"/>
<dbReference type="InterPro" id="IPR024884">
    <property type="entry name" value="NAPE-PLD"/>
</dbReference>
<comment type="caution">
    <text evidence="2">The sequence shown here is derived from an EMBL/GenBank/DDBJ whole genome shotgun (WGS) entry which is preliminary data.</text>
</comment>
<name>A0A4R5DZL8_9BACT</name>
<evidence type="ECO:0000313" key="3">
    <source>
        <dbReference type="Proteomes" id="UP000294850"/>
    </source>
</evidence>
<dbReference type="GO" id="GO:0005737">
    <property type="term" value="C:cytoplasm"/>
    <property type="evidence" value="ECO:0007669"/>
    <property type="project" value="TreeGrafter"/>
</dbReference>
<dbReference type="PIRSF" id="PIRSF038896">
    <property type="entry name" value="NAPE-PLD"/>
    <property type="match status" value="1"/>
</dbReference>
<dbReference type="OrthoDB" id="9805728at2"/>
<organism evidence="2 3">
    <name type="scientific">Dyadobacter psychrotolerans</name>
    <dbReference type="NCBI Taxonomy" id="2541721"/>
    <lineage>
        <taxon>Bacteria</taxon>
        <taxon>Pseudomonadati</taxon>
        <taxon>Bacteroidota</taxon>
        <taxon>Cytophagia</taxon>
        <taxon>Cytophagales</taxon>
        <taxon>Spirosomataceae</taxon>
        <taxon>Dyadobacter</taxon>
    </lineage>
</organism>
<dbReference type="GO" id="GO:0070290">
    <property type="term" value="F:N-acylphosphatidylethanolamine-specific phospholipase D activity"/>
    <property type="evidence" value="ECO:0007669"/>
    <property type="project" value="InterPro"/>
</dbReference>
<protein>
    <submittedName>
        <fullName evidence="2">MBL fold metallo-hydrolase</fullName>
    </submittedName>
</protein>
<keyword evidence="2" id="KW-0378">Hydrolase</keyword>
<dbReference type="Proteomes" id="UP000294850">
    <property type="component" value="Unassembled WGS sequence"/>
</dbReference>
<evidence type="ECO:0000259" key="1">
    <source>
        <dbReference type="Pfam" id="PF12706"/>
    </source>
</evidence>
<evidence type="ECO:0000313" key="2">
    <source>
        <dbReference type="EMBL" id="TDE16905.1"/>
    </source>
</evidence>
<sequence length="367" mass="41225">MLTLLTVVVVLTVAIYLFIQQASFGKEPGGARLERIKKSPNYKGGSFVNLTDTPVSAPNTNYFKLAVAFLMKDKSVEPAFTLPSVQTDLKLSPSGKPTFTYFGHSAYMLQMSGKNILMDPVLSERISPVQWAGNKNYPGTHVFDFKDLPAIDFVVLSHDHYDHMDYETLKQFAGKPTKFIVPLGVGAHLEHWGISPENITELDWWEGTNVIDGIQLTATPARHFSGRNLSRGKSLWASYVLQSVDYKIFLGGDSGYEKHFAAIGSKFGPFDIAVLENGQYNELWPYIHMMPEQTVQAGIDLGAKIVWPVHWGKFTLALHPWNESPKRIEKRAAELGLKLTTPMIGEQIVVDSIYPNRKWWDEIPPKK</sequence>
<reference evidence="2 3" key="1">
    <citation type="submission" date="2019-03" db="EMBL/GenBank/DDBJ databases">
        <title>Dyadobacter AR-3-6 sp. nov., isolated from arctic soil.</title>
        <authorList>
            <person name="Chaudhary D.K."/>
        </authorList>
    </citation>
    <scope>NUCLEOTIDE SEQUENCE [LARGE SCALE GENOMIC DNA]</scope>
    <source>
        <strain evidence="2 3">AR-3-6</strain>
    </source>
</reference>
<gene>
    <name evidence="2" type="ORF">E0F88_10910</name>
</gene>
<dbReference type="AlphaFoldDB" id="A0A4R5DZL8"/>
<dbReference type="EMBL" id="SMFL01000003">
    <property type="protein sequence ID" value="TDE16905.1"/>
    <property type="molecule type" value="Genomic_DNA"/>
</dbReference>
<dbReference type="InterPro" id="IPR036866">
    <property type="entry name" value="RibonucZ/Hydroxyglut_hydro"/>
</dbReference>